<evidence type="ECO:0000313" key="1">
    <source>
        <dbReference type="EMBL" id="ASQ39994.1"/>
    </source>
</evidence>
<reference evidence="1" key="1">
    <citation type="submission" date="2017-05" db="EMBL/GenBank/DDBJ databases">
        <title>Plastid comparative genomics reveals ancient divergence between Glaucophyte genera.</title>
        <authorList>
            <person name="Figueroa-Martinez F.J."/>
            <person name="Jackson C."/>
            <person name="Reyes-Prieto A."/>
        </authorList>
    </citation>
    <scope>NUCLEOTIDE SEQUENCE</scope>
    <source>
        <strain evidence="1">SAG 229-2</strain>
    </source>
</reference>
<evidence type="ECO:0008006" key="2">
    <source>
        <dbReference type="Google" id="ProtNLM"/>
    </source>
</evidence>
<dbReference type="Pfam" id="PF10718">
    <property type="entry name" value="Ycf34"/>
    <property type="match status" value="1"/>
</dbReference>
<keyword evidence="1" id="KW-0934">Plastid</keyword>
<proteinExistence type="predicted"/>
<organism evidence="1">
    <name type="scientific">Glaucocystis incrassata</name>
    <dbReference type="NCBI Taxonomy" id="1789788"/>
    <lineage>
        <taxon>Eukaryota</taxon>
        <taxon>Glaucocystophyceae</taxon>
        <taxon>Glaucocystales</taxon>
        <taxon>Glaucocystaceae</taxon>
        <taxon>Glaucocystis</taxon>
    </lineage>
</organism>
<accession>A0A3G1IVB2</accession>
<protein>
    <recommendedName>
        <fullName evidence="2">Ycf34</fullName>
    </recommendedName>
</protein>
<name>A0A3G1IVB2_9EUKA</name>
<dbReference type="AlphaFoldDB" id="A0A3G1IVB2"/>
<dbReference type="EMBL" id="MF167425">
    <property type="protein sequence ID" value="ASQ39994.1"/>
    <property type="molecule type" value="Genomic_DNA"/>
</dbReference>
<geneLocation type="plastid" evidence="1"/>
<dbReference type="GeneID" id="38575359"/>
<dbReference type="InterPro" id="IPR019656">
    <property type="entry name" value="Uncharacterised_Ycf34"/>
</dbReference>
<gene>
    <name evidence="1" type="primary">ycf34</name>
</gene>
<sequence length="81" mass="9380">MCICVNCHYMSRCKIYQAIEDLHLVKTNPSPNILDLQFDPRKVQINVRVSTEEEQINTDWDVIQCSSFVTDIGKFTSSIQK</sequence>
<dbReference type="RefSeq" id="YP_009545933.1">
    <property type="nucleotide sequence ID" value="NC_040152.1"/>
</dbReference>